<evidence type="ECO:0000256" key="8">
    <source>
        <dbReference type="SAM" id="MobiDB-lite"/>
    </source>
</evidence>
<evidence type="ECO:0000256" key="7">
    <source>
        <dbReference type="SAM" id="Coils"/>
    </source>
</evidence>
<evidence type="ECO:0000256" key="2">
    <source>
        <dbReference type="ARBA" id="ARBA00010130"/>
    </source>
</evidence>
<dbReference type="InterPro" id="IPR003903">
    <property type="entry name" value="UIM_dom"/>
</dbReference>
<dbReference type="GO" id="GO:0005543">
    <property type="term" value="F:phospholipid binding"/>
    <property type="evidence" value="ECO:0007669"/>
    <property type="project" value="TreeGrafter"/>
</dbReference>
<dbReference type="SMART" id="SM00726">
    <property type="entry name" value="UIM"/>
    <property type="match status" value="2"/>
</dbReference>
<protein>
    <submittedName>
        <fullName evidence="10">Epsin-1</fullName>
    </submittedName>
</protein>
<keyword evidence="3" id="KW-0963">Cytoplasm</keyword>
<dbReference type="PROSITE" id="PS50942">
    <property type="entry name" value="ENTH"/>
    <property type="match status" value="1"/>
</dbReference>
<dbReference type="SUPFAM" id="SSF48464">
    <property type="entry name" value="ENTH/VHS domain"/>
    <property type="match status" value="1"/>
</dbReference>
<dbReference type="PROSITE" id="PS50330">
    <property type="entry name" value="UIM"/>
    <property type="match status" value="1"/>
</dbReference>
<comment type="similarity">
    <text evidence="2">Belongs to the epsin family.</text>
</comment>
<dbReference type="EMBL" id="GAMC01013602">
    <property type="protein sequence ID" value="JAB92953.1"/>
    <property type="molecule type" value="mRNA"/>
</dbReference>
<dbReference type="PANTHER" id="PTHR12276">
    <property type="entry name" value="EPSIN/ENT-RELATED"/>
    <property type="match status" value="1"/>
</dbReference>
<dbReference type="CDD" id="cd16990">
    <property type="entry name" value="ENTH_Epsin"/>
    <property type="match status" value="1"/>
</dbReference>
<evidence type="ECO:0000313" key="10">
    <source>
        <dbReference type="EMBL" id="JAB92958.1"/>
    </source>
</evidence>
<dbReference type="GO" id="GO:0005768">
    <property type="term" value="C:endosome"/>
    <property type="evidence" value="ECO:0007669"/>
    <property type="project" value="TreeGrafter"/>
</dbReference>
<feature type="region of interest" description="Disordered" evidence="8">
    <location>
        <begin position="456"/>
        <end position="478"/>
    </location>
</feature>
<keyword evidence="6" id="KW-0446">Lipid-binding</keyword>
<dbReference type="FunFam" id="1.25.40.90:FF:000002">
    <property type="entry name" value="epsin-2 isoform X1"/>
    <property type="match status" value="1"/>
</dbReference>
<proteinExistence type="evidence at transcript level"/>
<evidence type="ECO:0000256" key="1">
    <source>
        <dbReference type="ARBA" id="ARBA00004496"/>
    </source>
</evidence>
<dbReference type="PANTHER" id="PTHR12276:SF115">
    <property type="entry name" value="FI19443P1"/>
    <property type="match status" value="1"/>
</dbReference>
<dbReference type="GO" id="GO:0006897">
    <property type="term" value="P:endocytosis"/>
    <property type="evidence" value="ECO:0007669"/>
    <property type="project" value="TreeGrafter"/>
</dbReference>
<gene>
    <name evidence="10" type="primary">EPN1</name>
</gene>
<keyword evidence="7" id="KW-0175">Coiled coil</keyword>
<keyword evidence="4" id="KW-0597">Phosphoprotein</keyword>
<organism evidence="10">
    <name type="scientific">Ceratitis capitata</name>
    <name type="common">Mediterranean fruit fly</name>
    <name type="synonym">Tephritis capitata</name>
    <dbReference type="NCBI Taxonomy" id="7213"/>
    <lineage>
        <taxon>Eukaryota</taxon>
        <taxon>Metazoa</taxon>
        <taxon>Ecdysozoa</taxon>
        <taxon>Arthropoda</taxon>
        <taxon>Hexapoda</taxon>
        <taxon>Insecta</taxon>
        <taxon>Pterygota</taxon>
        <taxon>Neoptera</taxon>
        <taxon>Endopterygota</taxon>
        <taxon>Diptera</taxon>
        <taxon>Brachycera</taxon>
        <taxon>Muscomorpha</taxon>
        <taxon>Tephritoidea</taxon>
        <taxon>Tephritidae</taxon>
        <taxon>Ceratitis</taxon>
        <taxon>Ceratitis</taxon>
    </lineage>
</organism>
<dbReference type="OrthoDB" id="4033880at2759"/>
<comment type="subcellular location">
    <subcellularLocation>
        <location evidence="1">Cytoplasm</location>
    </subcellularLocation>
</comment>
<evidence type="ECO:0000256" key="4">
    <source>
        <dbReference type="ARBA" id="ARBA00022553"/>
    </source>
</evidence>
<evidence type="ECO:0000259" key="9">
    <source>
        <dbReference type="PROSITE" id="PS50942"/>
    </source>
</evidence>
<dbReference type="SMART" id="SM00273">
    <property type="entry name" value="ENTH"/>
    <property type="match status" value="1"/>
</dbReference>
<dbReference type="InterPro" id="IPR013809">
    <property type="entry name" value="ENTH"/>
</dbReference>
<keyword evidence="5" id="KW-0677">Repeat</keyword>
<dbReference type="Pfam" id="PF01417">
    <property type="entry name" value="ENTH"/>
    <property type="match status" value="1"/>
</dbReference>
<dbReference type="GO" id="GO:0005886">
    <property type="term" value="C:plasma membrane"/>
    <property type="evidence" value="ECO:0007669"/>
    <property type="project" value="TreeGrafter"/>
</dbReference>
<feature type="compositionally biased region" description="Polar residues" evidence="8">
    <location>
        <begin position="303"/>
        <end position="316"/>
    </location>
</feature>
<evidence type="ECO:0000256" key="6">
    <source>
        <dbReference type="ARBA" id="ARBA00023121"/>
    </source>
</evidence>
<dbReference type="GO" id="GO:0030125">
    <property type="term" value="C:clathrin vesicle coat"/>
    <property type="evidence" value="ECO:0007669"/>
    <property type="project" value="TreeGrafter"/>
</dbReference>
<dbReference type="Gene3D" id="1.25.40.90">
    <property type="match status" value="1"/>
</dbReference>
<feature type="region of interest" description="Disordered" evidence="8">
    <location>
        <begin position="282"/>
        <end position="320"/>
    </location>
</feature>
<accession>W8B7F4</accession>
<reference evidence="10" key="2">
    <citation type="journal article" date="2014" name="BMC Genomics">
        <title>A genomic perspective to assessing quality of mass-reared SIT flies used in Mediterranean fruit fly (Ceratitis capitata) eradication in California.</title>
        <authorList>
            <person name="Calla B."/>
            <person name="Hall B."/>
            <person name="Hou S."/>
            <person name="Geib S.M."/>
        </authorList>
    </citation>
    <scope>NUCLEOTIDE SEQUENCE</scope>
</reference>
<evidence type="ECO:0000256" key="3">
    <source>
        <dbReference type="ARBA" id="ARBA00022490"/>
    </source>
</evidence>
<feature type="compositionally biased region" description="Basic and acidic residues" evidence="8">
    <location>
        <begin position="246"/>
        <end position="262"/>
    </location>
</feature>
<dbReference type="InterPro" id="IPR008942">
    <property type="entry name" value="ENTH_VHS"/>
</dbReference>
<feature type="coiled-coil region" evidence="7">
    <location>
        <begin position="5"/>
        <end position="39"/>
    </location>
</feature>
<dbReference type="EMBL" id="GAMC01013597">
    <property type="protein sequence ID" value="JAB92958.1"/>
    <property type="molecule type" value="mRNA"/>
</dbReference>
<reference evidence="10" key="1">
    <citation type="submission" date="2013-07" db="EMBL/GenBank/DDBJ databases">
        <authorList>
            <person name="Geib S."/>
        </authorList>
    </citation>
    <scope>NUCLEOTIDE SEQUENCE</scope>
</reference>
<feature type="region of interest" description="Disordered" evidence="8">
    <location>
        <begin position="240"/>
        <end position="262"/>
    </location>
</feature>
<feature type="domain" description="ENTH" evidence="9">
    <location>
        <begin position="21"/>
        <end position="152"/>
    </location>
</feature>
<name>W8B7F4_CERCA</name>
<evidence type="ECO:0000256" key="5">
    <source>
        <dbReference type="ARBA" id="ARBA00022737"/>
    </source>
</evidence>
<dbReference type="AlphaFoldDB" id="W8B7F4"/>
<feature type="coiled-coil region" evidence="7">
    <location>
        <begin position="207"/>
        <end position="238"/>
    </location>
</feature>
<sequence>MRKQKEDMQVNVAGIRRNIKNLAHNYSDAQVKVREATSNDPWGPSATIMAEIADLTYNVVAFSEIMQMIWKRLNDHGKNWRHVFKALLLLDYLIKTGTEKVAQQCKENIFAIQTLREFSYFEEGKDQGTHVREKSSQLVNLLKDDERLKNERVKALKAKERFAQHPSGFGSDGYIDGPTHRDMPPGWQEEPKPVSELEMVRPQTAGEEELQLQLAMAMSREEAEQEEAKRRSDDVRLQLALSQSEQDFKDQTVKPTGVKKEEPQSHLLDLLDISLGATSISSPPLGAMGGTGDPWGTPARAASQLSDPWSGTSSPQIDPWQPAASMRAANASVPLGAVGGIGSNGGDAWALTRTQSPSVASGSSTEGWLHSNGGGGAAAGAVGGAAILNGNSIGAGAIGGLDPWLSKGNALGGAAAAAAEKMEPADPWLTETSIKPVSLAPLAAAPTVDPWAPKAGAAANDDPWKNTGMSSVKPSPDMDEFDIITNRNKTGDLLTNNLTSASNNNASLLDEMDPLSATNSTLNATTTSTNTNKQMKTPQSFLGENSSLVNLDNLIKPVQTQSQAGNAAYNPFSDTVIPPKTNLFQQQQPAVPSINQLKQQQPFAMTMNQDPWAPVTNSTNTSQLTRNLFNDYDDSDDFASIHSNDNFHNNFLNNKQVSSSGNSNIKPTLQYSKSDYDVFNTKAFSTATDFFTYNNSNNNNNKNSNAYRSQHDGPHQFQTQVQIHSQSVDNIRNMQIASDSDAELFDSASTTTLRQPVANTAHSGVFRTTTNNSNPLSLQPPLAPPPPINQFQPFTDFGNEAKEDFETFNNTFNNSNRTSNKNGNETFNNSFINNSNAFTSASSTFNSNFNNKFTNTNNSSNNNNQLSNYSYDLTSTQQPVAKYPTVPLTSSYSNALTAALADTPGIKIAPVQMQMPATTTMPFNYGASTVGNVIGSGFESGGGGSLFNYGFYEANPSILSNNNNSNNMNNFSNTVSHNNALFSTSSSLMGNCKLENNNNMPWMNPEAASSSNPFLS</sequence>
<dbReference type="GO" id="GO:0030276">
    <property type="term" value="F:clathrin binding"/>
    <property type="evidence" value="ECO:0007669"/>
    <property type="project" value="TreeGrafter"/>
</dbReference>